<evidence type="ECO:0000259" key="9">
    <source>
        <dbReference type="PROSITE" id="PS51779"/>
    </source>
</evidence>
<dbReference type="InterPro" id="IPR013685">
    <property type="entry name" value="POTRA_FtsQ_type"/>
</dbReference>
<keyword evidence="7" id="KW-0131">Cell cycle</keyword>
<reference evidence="11" key="1">
    <citation type="submission" date="2017-02" db="EMBL/GenBank/DDBJ databases">
        <authorList>
            <person name="Varghese N."/>
            <person name="Submissions S."/>
        </authorList>
    </citation>
    <scope>NUCLEOTIDE SEQUENCE [LARGE SCALE GENOMIC DNA]</scope>
    <source>
        <strain evidence="11">DSM 16521</strain>
    </source>
</reference>
<dbReference type="Gene3D" id="3.40.50.11690">
    <property type="entry name" value="Cell division protein FtsQ/DivIB"/>
    <property type="match status" value="1"/>
</dbReference>
<organism evidence="10 11">
    <name type="scientific">Carboxydocella sporoproducens DSM 16521</name>
    <dbReference type="NCBI Taxonomy" id="1121270"/>
    <lineage>
        <taxon>Bacteria</taxon>
        <taxon>Bacillati</taxon>
        <taxon>Bacillota</taxon>
        <taxon>Clostridia</taxon>
        <taxon>Eubacteriales</taxon>
        <taxon>Clostridiales Family XVI. Incertae Sedis</taxon>
        <taxon>Carboxydocella</taxon>
    </lineage>
</organism>
<dbReference type="InterPro" id="IPR034746">
    <property type="entry name" value="POTRA"/>
</dbReference>
<dbReference type="Gene3D" id="3.10.20.310">
    <property type="entry name" value="membrane protein fhac"/>
    <property type="match status" value="1"/>
</dbReference>
<evidence type="ECO:0000313" key="10">
    <source>
        <dbReference type="EMBL" id="SJZ62336.1"/>
    </source>
</evidence>
<dbReference type="InterPro" id="IPR050487">
    <property type="entry name" value="FtsQ_DivIB"/>
</dbReference>
<keyword evidence="6 8" id="KW-0472">Membrane</keyword>
<comment type="subcellular location">
    <subcellularLocation>
        <location evidence="1">Membrane</location>
    </subcellularLocation>
</comment>
<dbReference type="RefSeq" id="WP_159071907.1">
    <property type="nucleotide sequence ID" value="NZ_FUXM01000003.1"/>
</dbReference>
<dbReference type="InterPro" id="IPR005548">
    <property type="entry name" value="Cell_div_FtsQ/DivIB_C"/>
</dbReference>
<dbReference type="OrthoDB" id="1725168at2"/>
<evidence type="ECO:0000313" key="11">
    <source>
        <dbReference type="Proteomes" id="UP000189933"/>
    </source>
</evidence>
<keyword evidence="3 10" id="KW-0132">Cell division</keyword>
<feature type="domain" description="POTRA" evidence="9">
    <location>
        <begin position="40"/>
        <end position="108"/>
    </location>
</feature>
<keyword evidence="5 8" id="KW-1133">Transmembrane helix</keyword>
<evidence type="ECO:0000256" key="3">
    <source>
        <dbReference type="ARBA" id="ARBA00022618"/>
    </source>
</evidence>
<dbReference type="InterPro" id="IPR045335">
    <property type="entry name" value="FtsQ_C_sf"/>
</dbReference>
<dbReference type="PROSITE" id="PS51779">
    <property type="entry name" value="POTRA"/>
    <property type="match status" value="1"/>
</dbReference>
<accession>A0A1T4M657</accession>
<dbReference type="EMBL" id="FUXM01000003">
    <property type="protein sequence ID" value="SJZ62336.1"/>
    <property type="molecule type" value="Genomic_DNA"/>
</dbReference>
<proteinExistence type="predicted"/>
<evidence type="ECO:0000256" key="2">
    <source>
        <dbReference type="ARBA" id="ARBA00022475"/>
    </source>
</evidence>
<keyword evidence="11" id="KW-1185">Reference proteome</keyword>
<evidence type="ECO:0000256" key="4">
    <source>
        <dbReference type="ARBA" id="ARBA00022692"/>
    </source>
</evidence>
<dbReference type="Pfam" id="PF08478">
    <property type="entry name" value="POTRA_1"/>
    <property type="match status" value="1"/>
</dbReference>
<dbReference type="GO" id="GO:0051301">
    <property type="term" value="P:cell division"/>
    <property type="evidence" value="ECO:0007669"/>
    <property type="project" value="UniProtKB-KW"/>
</dbReference>
<dbReference type="Pfam" id="PF03799">
    <property type="entry name" value="FtsQ_DivIB_C"/>
    <property type="match status" value="1"/>
</dbReference>
<dbReference type="PANTHER" id="PTHR37820">
    <property type="entry name" value="CELL DIVISION PROTEIN DIVIB"/>
    <property type="match status" value="1"/>
</dbReference>
<dbReference type="PANTHER" id="PTHR37820:SF1">
    <property type="entry name" value="CELL DIVISION PROTEIN FTSQ"/>
    <property type="match status" value="1"/>
</dbReference>
<sequence>MQRKVARYGRPRRRWRLWQSLFFLALLVTAFYVFLQSSLFNINSIVVQGNNVLEQDSLRKMSGINPGENIFKVNTGEAARKLAMHPLLKGVEVKRDLPSRIIIAVQERQGLGLVPYQGRFWLIDEEGVLLQAVDSLQEKNLPLLTGIQLKQPHPGLKLNQPGISSGLALLKILPRELYLSTSEIDVRDENNLKLYTVDGIEVRLGDGERGQQKINLFLQVWKEVKDKKLLYVDVSHQGYPTYKTVE</sequence>
<dbReference type="AlphaFoldDB" id="A0A1T4M657"/>
<keyword evidence="4 8" id="KW-0812">Transmembrane</keyword>
<evidence type="ECO:0000256" key="5">
    <source>
        <dbReference type="ARBA" id="ARBA00022989"/>
    </source>
</evidence>
<dbReference type="GO" id="GO:0005886">
    <property type="term" value="C:plasma membrane"/>
    <property type="evidence" value="ECO:0007669"/>
    <property type="project" value="TreeGrafter"/>
</dbReference>
<evidence type="ECO:0000256" key="7">
    <source>
        <dbReference type="ARBA" id="ARBA00023306"/>
    </source>
</evidence>
<keyword evidence="2" id="KW-1003">Cell membrane</keyword>
<evidence type="ECO:0000256" key="6">
    <source>
        <dbReference type="ARBA" id="ARBA00023136"/>
    </source>
</evidence>
<feature type="transmembrane region" description="Helical" evidence="8">
    <location>
        <begin position="21"/>
        <end position="40"/>
    </location>
</feature>
<evidence type="ECO:0000256" key="1">
    <source>
        <dbReference type="ARBA" id="ARBA00004370"/>
    </source>
</evidence>
<evidence type="ECO:0000256" key="8">
    <source>
        <dbReference type="SAM" id="Phobius"/>
    </source>
</evidence>
<dbReference type="Proteomes" id="UP000189933">
    <property type="component" value="Unassembled WGS sequence"/>
</dbReference>
<gene>
    <name evidence="10" type="ORF">SAMN02745885_00441</name>
</gene>
<name>A0A1T4M657_9FIRM</name>
<protein>
    <submittedName>
        <fullName evidence="10">Cell division protein FtsQ</fullName>
    </submittedName>
</protein>